<dbReference type="InterPro" id="IPR003594">
    <property type="entry name" value="HATPase_dom"/>
</dbReference>
<evidence type="ECO:0000256" key="13">
    <source>
        <dbReference type="ARBA" id="ARBA00023014"/>
    </source>
</evidence>
<dbReference type="EMBL" id="CADCTR010000135">
    <property type="protein sequence ID" value="CAA9220312.1"/>
    <property type="molecule type" value="Genomic_DNA"/>
</dbReference>
<evidence type="ECO:0000313" key="17">
    <source>
        <dbReference type="EMBL" id="CAA9220312.1"/>
    </source>
</evidence>
<evidence type="ECO:0000256" key="2">
    <source>
        <dbReference type="ARBA" id="ARBA00001966"/>
    </source>
</evidence>
<accession>A0A6J4HET4</accession>
<evidence type="ECO:0000256" key="14">
    <source>
        <dbReference type="ARBA" id="ARBA00024827"/>
    </source>
</evidence>
<organism evidence="17">
    <name type="scientific">uncultured Chloroflexia bacterium</name>
    <dbReference type="NCBI Taxonomy" id="1672391"/>
    <lineage>
        <taxon>Bacteria</taxon>
        <taxon>Bacillati</taxon>
        <taxon>Chloroflexota</taxon>
        <taxon>Chloroflexia</taxon>
        <taxon>environmental samples</taxon>
    </lineage>
</organism>
<dbReference type="Gene3D" id="3.30.450.40">
    <property type="match status" value="1"/>
</dbReference>
<keyword evidence="9" id="KW-0479">Metal-binding</keyword>
<comment type="cofactor">
    <cofactor evidence="2">
        <name>[4Fe-4S] cluster</name>
        <dbReference type="ChEBI" id="CHEBI:49883"/>
    </cofactor>
</comment>
<evidence type="ECO:0000256" key="7">
    <source>
        <dbReference type="ARBA" id="ARBA00022490"/>
    </source>
</evidence>
<keyword evidence="6" id="KW-0004">4Fe-4S</keyword>
<evidence type="ECO:0000256" key="3">
    <source>
        <dbReference type="ARBA" id="ARBA00004496"/>
    </source>
</evidence>
<comment type="function">
    <text evidence="14">Member of the two-component regulatory system NreB/NreC involved in the control of dissimilatory nitrate/nitrite reduction in response to oxygen. NreB functions as a direct oxygen sensor histidine kinase which is autophosphorylated, in the absence of oxygen, probably at the conserved histidine residue, and transfers its phosphate group probably to a conserved aspartate residue of NreC. NreB/NreC activates the expression of the nitrate (narGHJI) and nitrite (nir) reductase operons, as well as the putative nitrate transporter gene narT.</text>
</comment>
<dbReference type="SUPFAM" id="SSF55781">
    <property type="entry name" value="GAF domain-like"/>
    <property type="match status" value="1"/>
</dbReference>
<sequence length="409" mass="44462">MTSLVHARIVPSSASATAHDPRAIIGCMITPDARTLLQRNRELAILRHIAETLNRTTDLEAALDEALRSAVELLELQTAWVFLLDDDNKLSLAAWQALPPALALGSRAWDGTCNCNAMFRSGELQHAINIVHCSRLAEASTERNGLEFHASVPLRSAERMIGILNVASPGSEYFTPNVLETLSAIGFQLGTAIERVRLSHQAVRMAALEERNRLAREIHDTVAQGLTAITLYLEAAEAVGATDALAAQRNVSRALSLARSNLEEVRRSVLDLRAAPLDDHTLPEALDLLLESFEDETGIATSLDVPASLERFPLAVEAATYRIVQEALSNVRKHAAARTVHVTLRRDAEVFRMEIADDGTGFDVESRAHQPGAGFGLVGMHERTRLLGGQMELHSAPGSGTRIDIVIPQ</sequence>
<keyword evidence="10" id="KW-0418">Kinase</keyword>
<keyword evidence="12" id="KW-0902">Two-component regulatory system</keyword>
<evidence type="ECO:0000256" key="10">
    <source>
        <dbReference type="ARBA" id="ARBA00022777"/>
    </source>
</evidence>
<feature type="domain" description="Histidine kinase" evidence="16">
    <location>
        <begin position="217"/>
        <end position="409"/>
    </location>
</feature>
<reference evidence="17" key="1">
    <citation type="submission" date="2020-02" db="EMBL/GenBank/DDBJ databases">
        <authorList>
            <person name="Meier V. D."/>
        </authorList>
    </citation>
    <scope>NUCLEOTIDE SEQUENCE</scope>
    <source>
        <strain evidence="17">AVDCRST_MAG93</strain>
    </source>
</reference>
<dbReference type="Pfam" id="PF07730">
    <property type="entry name" value="HisKA_3"/>
    <property type="match status" value="1"/>
</dbReference>
<evidence type="ECO:0000256" key="8">
    <source>
        <dbReference type="ARBA" id="ARBA00022679"/>
    </source>
</evidence>
<evidence type="ECO:0000256" key="12">
    <source>
        <dbReference type="ARBA" id="ARBA00023012"/>
    </source>
</evidence>
<dbReference type="GO" id="GO:0005737">
    <property type="term" value="C:cytoplasm"/>
    <property type="evidence" value="ECO:0007669"/>
    <property type="project" value="UniProtKB-SubCell"/>
</dbReference>
<dbReference type="InterPro" id="IPR011712">
    <property type="entry name" value="Sig_transdc_His_kin_sub3_dim/P"/>
</dbReference>
<dbReference type="SMART" id="SM00387">
    <property type="entry name" value="HATPase_c"/>
    <property type="match status" value="1"/>
</dbReference>
<keyword evidence="11" id="KW-0408">Iron</keyword>
<evidence type="ECO:0000256" key="6">
    <source>
        <dbReference type="ARBA" id="ARBA00022485"/>
    </source>
</evidence>
<dbReference type="InterPro" id="IPR029016">
    <property type="entry name" value="GAF-like_dom_sf"/>
</dbReference>
<dbReference type="PANTHER" id="PTHR24421">
    <property type="entry name" value="NITRATE/NITRITE SENSOR PROTEIN NARX-RELATED"/>
    <property type="match status" value="1"/>
</dbReference>
<dbReference type="Pfam" id="PF13185">
    <property type="entry name" value="GAF_2"/>
    <property type="match status" value="1"/>
</dbReference>
<proteinExistence type="predicted"/>
<dbReference type="GO" id="GO:0000155">
    <property type="term" value="F:phosphorelay sensor kinase activity"/>
    <property type="evidence" value="ECO:0007669"/>
    <property type="project" value="InterPro"/>
</dbReference>
<dbReference type="Pfam" id="PF02518">
    <property type="entry name" value="HATPase_c"/>
    <property type="match status" value="1"/>
</dbReference>
<gene>
    <name evidence="17" type="ORF">AVDCRST_MAG93-412</name>
</gene>
<dbReference type="GO" id="GO:0016020">
    <property type="term" value="C:membrane"/>
    <property type="evidence" value="ECO:0007669"/>
    <property type="project" value="InterPro"/>
</dbReference>
<dbReference type="InterPro" id="IPR003018">
    <property type="entry name" value="GAF"/>
</dbReference>
<dbReference type="EC" id="2.7.13.3" evidence="4"/>
<protein>
    <recommendedName>
        <fullName evidence="5">Oxygen sensor histidine kinase NreB</fullName>
        <ecNumber evidence="4">2.7.13.3</ecNumber>
    </recommendedName>
    <alternativeName>
        <fullName evidence="15">Nitrogen regulation protein B</fullName>
    </alternativeName>
</protein>
<evidence type="ECO:0000256" key="5">
    <source>
        <dbReference type="ARBA" id="ARBA00017322"/>
    </source>
</evidence>
<dbReference type="GO" id="GO:0046983">
    <property type="term" value="F:protein dimerization activity"/>
    <property type="evidence" value="ECO:0007669"/>
    <property type="project" value="InterPro"/>
</dbReference>
<dbReference type="PRINTS" id="PR00344">
    <property type="entry name" value="BCTRLSENSOR"/>
</dbReference>
<comment type="catalytic activity">
    <reaction evidence="1">
        <text>ATP + protein L-histidine = ADP + protein N-phospho-L-histidine.</text>
        <dbReference type="EC" id="2.7.13.3"/>
    </reaction>
</comment>
<dbReference type="InterPro" id="IPR036890">
    <property type="entry name" value="HATPase_C_sf"/>
</dbReference>
<comment type="subcellular location">
    <subcellularLocation>
        <location evidence="3">Cytoplasm</location>
    </subcellularLocation>
</comment>
<dbReference type="InterPro" id="IPR004358">
    <property type="entry name" value="Sig_transdc_His_kin-like_C"/>
</dbReference>
<dbReference type="Gene3D" id="1.20.5.1930">
    <property type="match status" value="1"/>
</dbReference>
<evidence type="ECO:0000256" key="15">
    <source>
        <dbReference type="ARBA" id="ARBA00030800"/>
    </source>
</evidence>
<dbReference type="SUPFAM" id="SSF55874">
    <property type="entry name" value="ATPase domain of HSP90 chaperone/DNA topoisomerase II/histidine kinase"/>
    <property type="match status" value="1"/>
</dbReference>
<evidence type="ECO:0000256" key="11">
    <source>
        <dbReference type="ARBA" id="ARBA00023004"/>
    </source>
</evidence>
<evidence type="ECO:0000256" key="4">
    <source>
        <dbReference type="ARBA" id="ARBA00012438"/>
    </source>
</evidence>
<evidence type="ECO:0000256" key="9">
    <source>
        <dbReference type="ARBA" id="ARBA00022723"/>
    </source>
</evidence>
<dbReference type="CDD" id="cd16917">
    <property type="entry name" value="HATPase_UhpB-NarQ-NarX-like"/>
    <property type="match status" value="1"/>
</dbReference>
<keyword evidence="7" id="KW-0963">Cytoplasm</keyword>
<dbReference type="AlphaFoldDB" id="A0A6J4HET4"/>
<dbReference type="PANTHER" id="PTHR24421:SF62">
    <property type="entry name" value="SENSORY TRANSDUCTION HISTIDINE KINASE"/>
    <property type="match status" value="1"/>
</dbReference>
<dbReference type="PROSITE" id="PS50109">
    <property type="entry name" value="HIS_KIN"/>
    <property type="match status" value="1"/>
</dbReference>
<dbReference type="GO" id="GO:0046872">
    <property type="term" value="F:metal ion binding"/>
    <property type="evidence" value="ECO:0007669"/>
    <property type="project" value="UniProtKB-KW"/>
</dbReference>
<dbReference type="Gene3D" id="3.30.565.10">
    <property type="entry name" value="Histidine kinase-like ATPase, C-terminal domain"/>
    <property type="match status" value="1"/>
</dbReference>
<keyword evidence="13" id="KW-0411">Iron-sulfur</keyword>
<dbReference type="InterPro" id="IPR005467">
    <property type="entry name" value="His_kinase_dom"/>
</dbReference>
<dbReference type="GO" id="GO:0051539">
    <property type="term" value="F:4 iron, 4 sulfur cluster binding"/>
    <property type="evidence" value="ECO:0007669"/>
    <property type="project" value="UniProtKB-KW"/>
</dbReference>
<evidence type="ECO:0000256" key="1">
    <source>
        <dbReference type="ARBA" id="ARBA00000085"/>
    </source>
</evidence>
<evidence type="ECO:0000259" key="16">
    <source>
        <dbReference type="PROSITE" id="PS50109"/>
    </source>
</evidence>
<dbReference type="SMART" id="SM00065">
    <property type="entry name" value="GAF"/>
    <property type="match status" value="1"/>
</dbReference>
<dbReference type="InterPro" id="IPR050482">
    <property type="entry name" value="Sensor_HK_TwoCompSys"/>
</dbReference>
<name>A0A6J4HET4_9CHLR</name>
<keyword evidence="8" id="KW-0808">Transferase</keyword>